<evidence type="ECO:0000259" key="6">
    <source>
        <dbReference type="PROSITE" id="PS50004"/>
    </source>
</evidence>
<dbReference type="Proteomes" id="UP001165060">
    <property type="component" value="Unassembled WGS sequence"/>
</dbReference>
<name>A0ABQ6MCD5_9STRA</name>
<evidence type="ECO:0000256" key="1">
    <source>
        <dbReference type="ARBA" id="ARBA00022741"/>
    </source>
</evidence>
<dbReference type="InterPro" id="IPR035445">
    <property type="entry name" value="GYF-like_dom_sf"/>
</dbReference>
<dbReference type="SMART" id="SM00471">
    <property type="entry name" value="HDc"/>
    <property type="match status" value="1"/>
</dbReference>
<feature type="domain" description="C2" evidence="6">
    <location>
        <begin position="1529"/>
        <end position="1652"/>
    </location>
</feature>
<dbReference type="InterPro" id="IPR003593">
    <property type="entry name" value="AAA+_ATPase"/>
</dbReference>
<dbReference type="Pfam" id="PF02213">
    <property type="entry name" value="GYF"/>
    <property type="match status" value="1"/>
</dbReference>
<dbReference type="PANTHER" id="PTHR16305">
    <property type="entry name" value="TESTICULAR SOLUBLE ADENYLYL CYCLASE"/>
    <property type="match status" value="1"/>
</dbReference>
<dbReference type="InterPro" id="IPR001054">
    <property type="entry name" value="A/G_cyclase"/>
</dbReference>
<comment type="caution">
    <text evidence="10">The sequence shown here is derived from an EMBL/GenBank/DDBJ whole genome shotgun (WGS) entry which is preliminary data.</text>
</comment>
<dbReference type="PROSITE" id="PS51845">
    <property type="entry name" value="PDEASE_I_2"/>
    <property type="match status" value="1"/>
</dbReference>
<dbReference type="Pfam" id="PF13191">
    <property type="entry name" value="AAA_16"/>
    <property type="match status" value="1"/>
</dbReference>
<feature type="region of interest" description="Disordered" evidence="4">
    <location>
        <begin position="2495"/>
        <end position="2522"/>
    </location>
</feature>
<dbReference type="CDD" id="cd00030">
    <property type="entry name" value="C2"/>
    <property type="match status" value="1"/>
</dbReference>
<dbReference type="InterPro" id="IPR027417">
    <property type="entry name" value="P-loop_NTPase"/>
</dbReference>
<dbReference type="PROSITE" id="PS50125">
    <property type="entry name" value="GUANYLATE_CYCLASE_2"/>
    <property type="match status" value="2"/>
</dbReference>
<gene>
    <name evidence="10" type="ORF">TeGR_g8846</name>
</gene>
<dbReference type="CDD" id="cd00077">
    <property type="entry name" value="HDc"/>
    <property type="match status" value="1"/>
</dbReference>
<dbReference type="InterPro" id="IPR035892">
    <property type="entry name" value="C2_domain_sf"/>
</dbReference>
<dbReference type="Gene3D" id="2.30.29.30">
    <property type="entry name" value="Pleckstrin-homology domain (PH domain)/Phosphotyrosine-binding domain (PTB)"/>
    <property type="match status" value="1"/>
</dbReference>
<evidence type="ECO:0000259" key="9">
    <source>
        <dbReference type="PROSITE" id="PS51845"/>
    </source>
</evidence>
<evidence type="ECO:0000259" key="5">
    <source>
        <dbReference type="PROSITE" id="PS50003"/>
    </source>
</evidence>
<feature type="domain" description="PH" evidence="5">
    <location>
        <begin position="1377"/>
        <end position="1493"/>
    </location>
</feature>
<dbReference type="SUPFAM" id="SSF52540">
    <property type="entry name" value="P-loop containing nucleoside triphosphate hydrolases"/>
    <property type="match status" value="1"/>
</dbReference>
<feature type="region of interest" description="Disordered" evidence="4">
    <location>
        <begin position="1955"/>
        <end position="2014"/>
    </location>
</feature>
<dbReference type="SMART" id="SM00239">
    <property type="entry name" value="C2"/>
    <property type="match status" value="1"/>
</dbReference>
<protein>
    <recommendedName>
        <fullName evidence="3">Phosphodiesterase</fullName>
        <ecNumber evidence="3">3.1.4.-</ecNumber>
    </recommendedName>
</protein>
<dbReference type="EMBL" id="BRYB01000136">
    <property type="protein sequence ID" value="GMI23720.1"/>
    <property type="molecule type" value="Genomic_DNA"/>
</dbReference>
<comment type="similarity">
    <text evidence="3">Belongs to the cyclic nucleotide phosphodiesterase family.</text>
</comment>
<organism evidence="10 11">
    <name type="scientific">Tetraparma gracilis</name>
    <dbReference type="NCBI Taxonomy" id="2962635"/>
    <lineage>
        <taxon>Eukaryota</taxon>
        <taxon>Sar</taxon>
        <taxon>Stramenopiles</taxon>
        <taxon>Ochrophyta</taxon>
        <taxon>Bolidophyceae</taxon>
        <taxon>Parmales</taxon>
        <taxon>Triparmaceae</taxon>
        <taxon>Tetraparma</taxon>
    </lineage>
</organism>
<reference evidence="10 11" key="1">
    <citation type="journal article" date="2023" name="Commun. Biol.">
        <title>Genome analysis of Parmales, the sister group of diatoms, reveals the evolutionary specialization of diatoms from phago-mixotrophs to photoautotrophs.</title>
        <authorList>
            <person name="Ban H."/>
            <person name="Sato S."/>
            <person name="Yoshikawa S."/>
            <person name="Yamada K."/>
            <person name="Nakamura Y."/>
            <person name="Ichinomiya M."/>
            <person name="Sato N."/>
            <person name="Blanc-Mathieu R."/>
            <person name="Endo H."/>
            <person name="Kuwata A."/>
            <person name="Ogata H."/>
        </authorList>
    </citation>
    <scope>NUCLEOTIDE SEQUENCE [LARGE SCALE GENOMIC DNA]</scope>
</reference>
<dbReference type="PANTHER" id="PTHR16305:SF28">
    <property type="entry name" value="GUANYLATE CYCLASE DOMAIN-CONTAINING PROTEIN"/>
    <property type="match status" value="1"/>
</dbReference>
<dbReference type="PROSITE" id="PS50003">
    <property type="entry name" value="PH_DOMAIN"/>
    <property type="match status" value="1"/>
</dbReference>
<keyword evidence="3" id="KW-0378">Hydrolase</keyword>
<dbReference type="Gene3D" id="1.10.1300.10">
    <property type="entry name" value="3'5'-cyclic nucleotide phosphodiesterase, catalytic domain"/>
    <property type="match status" value="1"/>
</dbReference>
<dbReference type="PROSITE" id="PS50829">
    <property type="entry name" value="GYF"/>
    <property type="match status" value="1"/>
</dbReference>
<feature type="region of interest" description="Disordered" evidence="4">
    <location>
        <begin position="1641"/>
        <end position="1684"/>
    </location>
</feature>
<keyword evidence="1" id="KW-0547">Nucleotide-binding</keyword>
<keyword evidence="3" id="KW-0479">Metal-binding</keyword>
<dbReference type="Pfam" id="PF00233">
    <property type="entry name" value="PDEase_I"/>
    <property type="match status" value="1"/>
</dbReference>
<proteinExistence type="inferred from homology"/>
<dbReference type="Gene3D" id="3.30.1490.40">
    <property type="match status" value="1"/>
</dbReference>
<feature type="domain" description="PDEase" evidence="9">
    <location>
        <begin position="2118"/>
        <end position="2462"/>
    </location>
</feature>
<evidence type="ECO:0000259" key="7">
    <source>
        <dbReference type="PROSITE" id="PS50125"/>
    </source>
</evidence>
<dbReference type="PROSITE" id="PS50004">
    <property type="entry name" value="C2"/>
    <property type="match status" value="1"/>
</dbReference>
<dbReference type="Pfam" id="PF00169">
    <property type="entry name" value="PH"/>
    <property type="match status" value="1"/>
</dbReference>
<dbReference type="Gene3D" id="2.60.40.150">
    <property type="entry name" value="C2 domain"/>
    <property type="match status" value="1"/>
</dbReference>
<dbReference type="SMART" id="SM00382">
    <property type="entry name" value="AAA"/>
    <property type="match status" value="1"/>
</dbReference>
<feature type="region of interest" description="Disordered" evidence="4">
    <location>
        <begin position="1801"/>
        <end position="1835"/>
    </location>
</feature>
<keyword evidence="11" id="KW-1185">Reference proteome</keyword>
<dbReference type="SUPFAM" id="SSF55277">
    <property type="entry name" value="GYF domain"/>
    <property type="match status" value="1"/>
</dbReference>
<dbReference type="SMART" id="SM00444">
    <property type="entry name" value="GYF"/>
    <property type="match status" value="1"/>
</dbReference>
<dbReference type="PRINTS" id="PR00387">
    <property type="entry name" value="PDIESTERASE1"/>
</dbReference>
<feature type="region of interest" description="Disordered" evidence="4">
    <location>
        <begin position="1520"/>
        <end position="1541"/>
    </location>
</feature>
<dbReference type="InterPro" id="IPR029787">
    <property type="entry name" value="Nucleotide_cyclase"/>
</dbReference>
<feature type="domain" description="Guanylate cyclase" evidence="7">
    <location>
        <begin position="274"/>
        <end position="402"/>
    </location>
</feature>
<dbReference type="InterPro" id="IPR041664">
    <property type="entry name" value="AAA_16"/>
</dbReference>
<evidence type="ECO:0000313" key="11">
    <source>
        <dbReference type="Proteomes" id="UP001165060"/>
    </source>
</evidence>
<feature type="compositionally biased region" description="Polar residues" evidence="4">
    <location>
        <begin position="518"/>
        <end position="528"/>
    </location>
</feature>
<dbReference type="SUPFAM" id="SSF50729">
    <property type="entry name" value="PH domain-like"/>
    <property type="match status" value="1"/>
</dbReference>
<dbReference type="PROSITE" id="PS00126">
    <property type="entry name" value="PDEASE_I_1"/>
    <property type="match status" value="1"/>
</dbReference>
<sequence length="2522" mass="278668">MKFLDTLASYLPSLIVHHLVSNEDSSPHSLAPSRQSYETVCLFCDVSGFTALSEAMEANGQGSEGLATHLNSYFGLMCRLIAADGGDVFKFAGDACIVLWPDTDDMHTRVLRATQCAWSIQKYLNAADLDKDNNVQLSVKCGIGMGEVSVLHIGGVLNRMEYLAVGEPLLQAFQAEHHAVSGQIIVSKDAWSLINSEFTGEQTFDDGYVRLDLTAATKSHVKKKNMSSLMHAGDMEDTAIEAKIKQYITGAVLPNLNPDAPDDEKWGNELRKVCVLFVNLGIKEQQLLAAARYDEAMKDVHEVLCDVQRSVYQYEGAINKFLMDDKGSTLIACFGLPPGAHEDNCERGVLAALKICETLYRKGLSASCGITYGQVFCGIIGTRVRREYTVLGDCVNLSARLMQRACGEGGGVLCDSTVVESCGAGLLFTELDSIHVKGKSIPVDIFRPYPADTSKYALPAPAHHGGPNLYGPIYKAQKEYYTAHRTLSFLQAYLRHNTIREKNRKSKMMQIERLGTTFRINRSQSTHYGGNDSKRTGSFESSNSLPKSANTKSYSHRDSSPLLGSPPSFNEQPANGVKTPASTRRNSCLTMKTGLNPDKPSSGGKQPMEKQPKIMRPTLTPSGLVPIHHAMSQSFGFDRLSSVIDEDGIDEDGPLPPVVGGGGEESFRDMYQIVITVPHQQRIYNLRVDSPTLPAINIGDVSDLDSLLARAKQMAASMKPPLLTPAEAEEELVFNILGSRSFLPHENFDLRYLPAFIACAFDSDLGEEELEAAVGRQSSNSTFSFSDNFTPPSRDRKMSTLGSSGVKKTLELTLIKEIEKLNVQSRLCVVKRRLLQKKIRLVDEGQGGVVVIEGEPGCGKTEVLANFVARVLPNTAAVYFTHGAAFCGHVRAFGVWGVVVQQYLDLLITLKAVKENSDAPIAGGGDDEVKVEARTQMLTSELESSFEDDDEENSRHRWLLSYTYLLNELCHVNVKTPDERLDEHPSNKHKVKLIVKALLFRLVRRLATHKSSVIIVDDAQHMSHDSWALALALTNLITQTAHTNHPVRLLVVFSLRPIVNYRSRYETISPDYEALIETDHLTFLKLDGMPPEEAEEFICKKLGSNVESISDNLFQLLEERAMGNPFVAMELISGLQTTEGALVYEHFKKAGSSEVGDDDDASGAETSRSSFTKTLFGRQESFLPKADEKEKEEFVVHVSLSPDFKLDDLPPISKVQALLCARLDRLNACQQGILKVASVIARFTDASNLTFKWSALMNIYPIDGHKDHLWREVINLEDNGVLMLTSQGKDVNPLNGKADYEFRFSYAAMCDCVLSRMLKDHRTSLTDAVEKYESVLEKARRQEHMSKMAMAMQGVSGRASFEDSSLSFLSGTLHIQRRTTTSFLTMKVKRRIQTGGEWKDRFCVLKPDALYLYREQEDVGKGLATQVIWLKDAKCEVEKKSEQVFQEKHVFRVEANKWEKNGKQTESRRTFVVAASSKENMNNWVYMCRYVIESIEAASAKEGGGGRPTRAMSRRSLANEPGNKQMFKSPAHGGIDSDDPQTLEGEGDFRLVLSIQKGASIINPEAFGTSNPYCVLRLDDQHCRTSTPKLASVDPVWGENFVFPLDLEQWVKSTLRVQVWNRDAYLSDDFLGYVDLELSSLEPEDMPEEGTDIDLPEDDDASEVGSRKSFVSQSSKTSMSGERGGHAKGIGMWLKLQAKKKYEDARGELNVHAWLLMPRETVKKCDEAGGVEGFKKMLLTKVAHIADDEPGGGVEAEADKRLSVTFAAKQQEPYIQEKHKKQQVRNSYTQKALDLMDLQDGIGSERGVSPTMSKKGARRRHHSVFEPNTDSPARERAESIAASKKAGQIASKVQDRLAALIGDLAGKDGHVLTELQQIMATAKQLSELEGTVTEAVRRGSLSPFDSNLSPLSNDKRNLKHLEKSGVLADKDKKWLAANYTRDGQEEDDGRLAGEVAADGSVGGSSPLEEGRRLSKGGVAGAGKRRSMRASGGKGTSPNSSGRSGESGTRSTSPFETMTEAFMNSIIVGIQEGEGEKGENAKFFYKDMNGGVQGPFKAREMLAWYDAGLFHEQVLVSLEGVDGAPGGADGSFLPFAVFVDTLKGVLGGREDEDVGGGLVELEVASWAAHTNSSLFKDDLLFKDPVDETKQFWMWEFDIFKVREDDLGLLAVSIIESLNIPAVFKVTQSAFLGFMDHVRYYMTRNKLPYHNYYHALDVMQTAFVFAEEMEAGRYFSELEMFALMVASVCHDLDHPGLGNSYQTNKGTAIALRYNDASCLENMHAFLCFDIVRKHGCDILSGLDVGDKAAMRKNIIGCIINTDMTYHFNLKNDLNTCIASVLGGEGSGIGAYMSVEKDRDVLLKTLIHVADISNPCKSWSLSKEWSDRVIKEFFHQGDLEKLEGMKVSMGMDRDTTEQSALSLNFCDFIVAPFFVSLVNLCPKLSKCVEIMADNREQWNTMNMDHLNEEGGEEEGKLEEEVARWEKRRAGFNTSVEDIVARRRAGSGSGASGSQSHSSGHSSDAD</sequence>
<dbReference type="InterPro" id="IPR003169">
    <property type="entry name" value="GYF"/>
</dbReference>
<feature type="domain" description="GYF" evidence="8">
    <location>
        <begin position="2039"/>
        <end position="2095"/>
    </location>
</feature>
<dbReference type="CDD" id="cd00821">
    <property type="entry name" value="PH"/>
    <property type="match status" value="1"/>
</dbReference>
<keyword evidence="2" id="KW-0067">ATP-binding</keyword>
<dbReference type="SUPFAM" id="SSF109604">
    <property type="entry name" value="HD-domain/PDEase-like"/>
    <property type="match status" value="1"/>
</dbReference>
<dbReference type="SMART" id="SM00233">
    <property type="entry name" value="PH"/>
    <property type="match status" value="1"/>
</dbReference>
<evidence type="ECO:0000256" key="4">
    <source>
        <dbReference type="SAM" id="MobiDB-lite"/>
    </source>
</evidence>
<feature type="compositionally biased region" description="Low complexity" evidence="4">
    <location>
        <begin position="1999"/>
        <end position="2012"/>
    </location>
</feature>
<dbReference type="InterPro" id="IPR023088">
    <property type="entry name" value="PDEase"/>
</dbReference>
<feature type="domain" description="Guanylate cyclase" evidence="7">
    <location>
        <begin position="40"/>
        <end position="176"/>
    </location>
</feature>
<dbReference type="InterPro" id="IPR011993">
    <property type="entry name" value="PH-like_dom_sf"/>
</dbReference>
<feature type="compositionally biased region" description="Polar residues" evidence="4">
    <location>
        <begin position="580"/>
        <end position="590"/>
    </location>
</feature>
<evidence type="ECO:0000256" key="2">
    <source>
        <dbReference type="ARBA" id="ARBA00022840"/>
    </source>
</evidence>
<dbReference type="SUPFAM" id="SSF55073">
    <property type="entry name" value="Nucleotide cyclase"/>
    <property type="match status" value="2"/>
</dbReference>
<dbReference type="EC" id="3.1.4.-" evidence="3"/>
<dbReference type="InterPro" id="IPR036971">
    <property type="entry name" value="PDEase_catalytic_dom_sf"/>
</dbReference>
<dbReference type="Gene3D" id="3.30.70.1230">
    <property type="entry name" value="Nucleotide cyclase"/>
    <property type="match status" value="2"/>
</dbReference>
<accession>A0ABQ6MCD5</accession>
<dbReference type="InterPro" id="IPR000008">
    <property type="entry name" value="C2_dom"/>
</dbReference>
<evidence type="ECO:0000259" key="8">
    <source>
        <dbReference type="PROSITE" id="PS50829"/>
    </source>
</evidence>
<feature type="compositionally biased region" description="Polar residues" evidence="4">
    <location>
        <begin position="538"/>
        <end position="553"/>
    </location>
</feature>
<dbReference type="InterPro" id="IPR001849">
    <property type="entry name" value="PH_domain"/>
</dbReference>
<dbReference type="Pfam" id="PF00168">
    <property type="entry name" value="C2"/>
    <property type="match status" value="1"/>
</dbReference>
<dbReference type="SUPFAM" id="SSF49562">
    <property type="entry name" value="C2 domain (Calcium/lipid-binding domain, CaLB)"/>
    <property type="match status" value="1"/>
</dbReference>
<feature type="compositionally biased region" description="Low complexity" evidence="4">
    <location>
        <begin position="2508"/>
        <end position="2522"/>
    </location>
</feature>
<dbReference type="CDD" id="cd07302">
    <property type="entry name" value="CHD"/>
    <property type="match status" value="2"/>
</dbReference>
<evidence type="ECO:0000313" key="10">
    <source>
        <dbReference type="EMBL" id="GMI23720.1"/>
    </source>
</evidence>
<comment type="cofactor">
    <cofactor evidence="3">
        <name>a divalent metal cation</name>
        <dbReference type="ChEBI" id="CHEBI:60240"/>
    </cofactor>
    <text evidence="3">Binds 2 divalent metal cations per subunit. Site 1 may preferentially bind zinc ions, while site 2 has a preference for magnesium and/or manganese ions.</text>
</comment>
<dbReference type="InterPro" id="IPR023174">
    <property type="entry name" value="PDEase_CS"/>
</dbReference>
<feature type="compositionally biased region" description="Polar residues" evidence="4">
    <location>
        <begin position="1669"/>
        <end position="1680"/>
    </location>
</feature>
<dbReference type="Gene3D" id="3.40.50.300">
    <property type="entry name" value="P-loop containing nucleotide triphosphate hydrolases"/>
    <property type="match status" value="1"/>
</dbReference>
<dbReference type="InterPro" id="IPR002073">
    <property type="entry name" value="PDEase_catalytic_dom"/>
</dbReference>
<feature type="region of interest" description="Disordered" evidence="4">
    <location>
        <begin position="515"/>
        <end position="614"/>
    </location>
</feature>
<dbReference type="Pfam" id="PF00211">
    <property type="entry name" value="Guanylate_cyc"/>
    <property type="match status" value="2"/>
</dbReference>
<evidence type="ECO:0000256" key="3">
    <source>
        <dbReference type="RuleBase" id="RU363067"/>
    </source>
</evidence>
<dbReference type="SMART" id="SM00044">
    <property type="entry name" value="CYCc"/>
    <property type="match status" value="1"/>
</dbReference>
<feature type="compositionally biased region" description="Acidic residues" evidence="4">
    <location>
        <begin position="1642"/>
        <end position="1662"/>
    </location>
</feature>
<dbReference type="InterPro" id="IPR003607">
    <property type="entry name" value="HD/PDEase_dom"/>
</dbReference>